<gene>
    <name evidence="3" type="ORF">DLM46_32395</name>
</gene>
<comment type="caution">
    <text evidence="3">The sequence shown here is derived from an EMBL/GenBank/DDBJ whole genome shotgun (WGS) entry which is preliminary data.</text>
</comment>
<dbReference type="Gene3D" id="2.30.330.10">
    <property type="entry name" value="SpoA-like"/>
    <property type="match status" value="1"/>
</dbReference>
<keyword evidence="4" id="KW-1185">Reference proteome</keyword>
<dbReference type="InterPro" id="IPR013385">
    <property type="entry name" value="T3SS_SpaO/YscQ/SpaO"/>
</dbReference>
<sequence>MSMPHGCTSISDRLRCYTPALAGVSRALFDARGGLGVKPAAAQSLSSHRTARLRIGSAHGELCVCVDVSRHAALEAIALEPDPDRRAALGNLWLAAPLDTLAGHGVAQPSVLDISLDAEQPDSQNAAGALHFEYGLADNPAHTAVLLEAPAPLAAALERRMTGTRAASVALPDALAAIAVPTRIRLRTRRCTTALLASLRVGDVLLGWPRASGYAQSAPLEHATVLWGAADGRAACAQARIDGHHMTLETFPETMSHDPDLSLESAAGFAGETATAERTVDLNEVELPVHIEVVTVNLPLGQIAALRPGYVLTLPLKLADAEIRLVAHGQTLALGELVAVGDNLGLLIQHIANSDERHT</sequence>
<evidence type="ECO:0000259" key="2">
    <source>
        <dbReference type="Pfam" id="PF01052"/>
    </source>
</evidence>
<dbReference type="EMBL" id="QHKS01000031">
    <property type="protein sequence ID" value="RDJ98696.1"/>
    <property type="molecule type" value="Genomic_DNA"/>
</dbReference>
<evidence type="ECO:0000256" key="1">
    <source>
        <dbReference type="ARBA" id="ARBA00009226"/>
    </source>
</evidence>
<dbReference type="GO" id="GO:0071978">
    <property type="term" value="P:bacterial-type flagellum-dependent swarming motility"/>
    <property type="evidence" value="ECO:0007669"/>
    <property type="project" value="TreeGrafter"/>
</dbReference>
<dbReference type="AlphaFoldDB" id="A0A370MZE2"/>
<dbReference type="GO" id="GO:0030254">
    <property type="term" value="P:protein secretion by the type III secretion system"/>
    <property type="evidence" value="ECO:0007669"/>
    <property type="project" value="InterPro"/>
</dbReference>
<dbReference type="PANTHER" id="PTHR30034">
    <property type="entry name" value="FLAGELLAR MOTOR SWITCH PROTEIN FLIM"/>
    <property type="match status" value="1"/>
</dbReference>
<dbReference type="InterPro" id="IPR036429">
    <property type="entry name" value="SpoA-like_sf"/>
</dbReference>
<dbReference type="InterPro" id="IPR001543">
    <property type="entry name" value="FliN-like_C"/>
</dbReference>
<dbReference type="GO" id="GO:0050918">
    <property type="term" value="P:positive chemotaxis"/>
    <property type="evidence" value="ECO:0007669"/>
    <property type="project" value="TreeGrafter"/>
</dbReference>
<feature type="domain" description="Flagellar motor switch protein FliN-like C-terminal" evidence="2">
    <location>
        <begin position="282"/>
        <end position="352"/>
    </location>
</feature>
<evidence type="ECO:0000313" key="3">
    <source>
        <dbReference type="EMBL" id="RDJ98696.1"/>
    </source>
</evidence>
<dbReference type="Proteomes" id="UP000254875">
    <property type="component" value="Unassembled WGS sequence"/>
</dbReference>
<dbReference type="OrthoDB" id="9148477at2"/>
<comment type="similarity">
    <text evidence="1">Belongs to the FliN/MopA/SpaO family.</text>
</comment>
<organism evidence="3 4">
    <name type="scientific">Paraburkholderia lacunae</name>
    <dbReference type="NCBI Taxonomy" id="2211104"/>
    <lineage>
        <taxon>Bacteria</taxon>
        <taxon>Pseudomonadati</taxon>
        <taxon>Pseudomonadota</taxon>
        <taxon>Betaproteobacteria</taxon>
        <taxon>Burkholderiales</taxon>
        <taxon>Burkholderiaceae</taxon>
        <taxon>Paraburkholderia</taxon>
    </lineage>
</organism>
<dbReference type="RefSeq" id="WP_115107729.1">
    <property type="nucleotide sequence ID" value="NZ_QHKS01000031.1"/>
</dbReference>
<protein>
    <submittedName>
        <fullName evidence="3">YscQ/HrcQ family type III secretion apparatus protein</fullName>
    </submittedName>
</protein>
<name>A0A370MZE2_9BURK</name>
<dbReference type="Pfam" id="PF01052">
    <property type="entry name" value="FliMN_C"/>
    <property type="match status" value="1"/>
</dbReference>
<dbReference type="PANTHER" id="PTHR30034:SF6">
    <property type="entry name" value="YOP PROTEINS TRANSLOCATION PROTEIN Q"/>
    <property type="match status" value="1"/>
</dbReference>
<proteinExistence type="inferred from homology"/>
<dbReference type="NCBIfam" id="TIGR02551">
    <property type="entry name" value="SpaO_YscQ"/>
    <property type="match status" value="1"/>
</dbReference>
<evidence type="ECO:0000313" key="4">
    <source>
        <dbReference type="Proteomes" id="UP000254875"/>
    </source>
</evidence>
<dbReference type="SUPFAM" id="SSF101801">
    <property type="entry name" value="Surface presentation of antigens (SPOA)"/>
    <property type="match status" value="1"/>
</dbReference>
<reference evidence="4" key="1">
    <citation type="submission" date="2018-05" db="EMBL/GenBank/DDBJ databases">
        <authorList>
            <person name="Feng T."/>
        </authorList>
    </citation>
    <scope>NUCLEOTIDE SEQUENCE [LARGE SCALE GENOMIC DNA]</scope>
    <source>
        <strain evidence="4">S27</strain>
    </source>
</reference>
<accession>A0A370MZE2</accession>